<feature type="compositionally biased region" description="Polar residues" evidence="2">
    <location>
        <begin position="408"/>
        <end position="425"/>
    </location>
</feature>
<accession>A0AAJ6YUS4</accession>
<gene>
    <name evidence="4" type="primary">LOC105367751</name>
</gene>
<dbReference type="GO" id="GO:0008017">
    <property type="term" value="F:microtubule binding"/>
    <property type="evidence" value="ECO:0007669"/>
    <property type="project" value="TreeGrafter"/>
</dbReference>
<feature type="region of interest" description="Disordered" evidence="2">
    <location>
        <begin position="890"/>
        <end position="920"/>
    </location>
</feature>
<feature type="region of interest" description="Disordered" evidence="2">
    <location>
        <begin position="1031"/>
        <end position="1056"/>
    </location>
</feature>
<comment type="similarity">
    <text evidence="1">Belongs to the SAPAP family.</text>
</comment>
<dbReference type="GO" id="GO:0007052">
    <property type="term" value="P:mitotic spindle organization"/>
    <property type="evidence" value="ECO:0007669"/>
    <property type="project" value="TreeGrafter"/>
</dbReference>
<feature type="region of interest" description="Disordered" evidence="2">
    <location>
        <begin position="367"/>
        <end position="394"/>
    </location>
</feature>
<proteinExistence type="inferred from homology"/>
<dbReference type="GeneID" id="105367751"/>
<feature type="compositionally biased region" description="Polar residues" evidence="2">
    <location>
        <begin position="441"/>
        <end position="480"/>
    </location>
</feature>
<dbReference type="PANTHER" id="PTHR12353:SF1">
    <property type="entry name" value="DISKS LARGE-ASSOCIATED PROTEIN 5"/>
    <property type="match status" value="1"/>
</dbReference>
<keyword evidence="3" id="KW-1185">Reference proteome</keyword>
<dbReference type="GO" id="GO:0023052">
    <property type="term" value="P:signaling"/>
    <property type="evidence" value="ECO:0007669"/>
    <property type="project" value="InterPro"/>
</dbReference>
<dbReference type="GO" id="GO:0005634">
    <property type="term" value="C:nucleus"/>
    <property type="evidence" value="ECO:0007669"/>
    <property type="project" value="TreeGrafter"/>
</dbReference>
<feature type="compositionally biased region" description="Basic residues" evidence="2">
    <location>
        <begin position="426"/>
        <end position="440"/>
    </location>
</feature>
<evidence type="ECO:0000313" key="3">
    <source>
        <dbReference type="Proteomes" id="UP000695007"/>
    </source>
</evidence>
<evidence type="ECO:0000256" key="1">
    <source>
        <dbReference type="ARBA" id="ARBA00008839"/>
    </source>
</evidence>
<dbReference type="GO" id="GO:0007059">
    <property type="term" value="P:chromosome segregation"/>
    <property type="evidence" value="ECO:0007669"/>
    <property type="project" value="TreeGrafter"/>
</dbReference>
<name>A0AAJ6YUS4_9HYME</name>
<feature type="region of interest" description="Disordered" evidence="2">
    <location>
        <begin position="408"/>
        <end position="490"/>
    </location>
</feature>
<dbReference type="Proteomes" id="UP000695007">
    <property type="component" value="Unplaced"/>
</dbReference>
<dbReference type="RefSeq" id="XP_011504827.1">
    <property type="nucleotide sequence ID" value="XM_011506525.1"/>
</dbReference>
<dbReference type="GO" id="GO:0051642">
    <property type="term" value="P:centrosome localization"/>
    <property type="evidence" value="ECO:0007669"/>
    <property type="project" value="TreeGrafter"/>
</dbReference>
<dbReference type="GO" id="GO:0005737">
    <property type="term" value="C:cytoplasm"/>
    <property type="evidence" value="ECO:0007669"/>
    <property type="project" value="TreeGrafter"/>
</dbReference>
<feature type="compositionally biased region" description="Polar residues" evidence="2">
    <location>
        <begin position="380"/>
        <end position="392"/>
    </location>
</feature>
<evidence type="ECO:0000313" key="4">
    <source>
        <dbReference type="RefSeq" id="XP_011504827.1"/>
    </source>
</evidence>
<dbReference type="KEGG" id="csol:105367751"/>
<dbReference type="InterPro" id="IPR005026">
    <property type="entry name" value="SAPAP"/>
</dbReference>
<protein>
    <submittedName>
        <fullName evidence="4">Histone-lysine N-methyltransferase 1</fullName>
    </submittedName>
</protein>
<sequence length="1386" mass="158706">MDFRERYKRIGFGREDIEINRALRSQRRDEARREMRNECFNIKRGMNCNWDDSLERKKENMNKTKPMNPEEEAKKKAAADLEAAVQKRFQQLMKWREERNRRRIQEKKRAKPVFKVGVVHHRMYSPPLTKNSTATPITKLCRNKENQPEVLPKRVTRATEKRLAIKSVTNHQKRENLKTKKTTVKITEEIPVIPKDHQFKAPIGIIPLPMFGRHALESTNENMELDLNLNTSFSNSEACQNSSYNSNHIFSSTTHSSILPTLTDTCLNQNYNTDPCEKSNQSLNDSMNNSSVEAISLKISFDDQEILKNEQNTNTDCKIDTSLKKNTRSTTNKKNSLNNMDSTIERMTHSMESKEIVKDQNNVTSNLSKKSEMVSKRSTRLTNRAAGSTSQTDDVHSIVENRKGTNTQKNIHSTCKSPKLNSSFSKQKKTKLLTNRKKSNKISTDETVSINNAEMESSFPLENQKLNNNSDSTKNASPIDSANLNKKKSKLSKISNRKSLIEDKSINDSVKQSDFILDYQETSEEQLNADSKGLNLMDSSITDQQKMKSHGRKKVTKVANEAQKYINELQDESLIKFSPRRSLRQQTEKASKSASSMVVETSPKLLPNDQTNFSWLAESLNVSTISEPVKRKTLDKKDDSLQNFSLNLSITKESLLDKPPAYFSPYIVTSRGKSSVRKEIQRHCLNQSSPTEIPTKDTVMQSLNISVEEEERTAQYYKYILNQEIDRLNERCDFWNVVKEDDTTPEEIRDVIQAAVGQTKLLINKKFERFRSLVLDCETGKGEMLVTCKDLQGFWDMMYMEIKDCDNRFNKLEELKRMNWIDKESQKVKDTQQLHKKKSVAAKRIVNKKKTLSTKPSSLRAHIMAARKKQIGGGDIDVDVEMHKDKNLNFHGEKHSRNSSVKSAKKIARRTSTPKSSNKLQPLIKKLSQSQKATTSPLIVMKLSQMCKTPEIQLDDSIVYVNSGRTPAKSILKSSKDDLIGFTGKSSNKVLFKEQPMEFYQLENNKSSNGDQINKCVEPIERKLNFESDSFNTSHTEDEEESNNLINFSHQSEKNIVKNTPRKRRNPKIIIREESNPLSPMDTTAENSSTKYLSIPKSAIRDESIMLSVSPLTLMDSKVEDSSKKATKTKKQISFKEDLNESYSRNLRSRNFTVPLTPRLNLKSSMKKVDEDLSMEVNDSIQEYTDNSPCSTERNNQLKELYLNADGIICQRSIVKKKNILNTPKLKRSNSDIQEIVSPVIEIANENKKSSTTPRVRRNTKKSLIGTELREDNANISVEEIAKITLNRTTKVLNSTNNINKIDNIEYEKNNIKKTSSTPINRKLSLKNISKQIVTPNSKRRNSKRFTENLEGDIQQTDLNNTIGETLTPNRRKSLRIARVNTKKED</sequence>
<reference evidence="4" key="1">
    <citation type="submission" date="2025-08" db="UniProtKB">
        <authorList>
            <consortium name="RefSeq"/>
        </authorList>
    </citation>
    <scope>IDENTIFICATION</scope>
</reference>
<organism evidence="3 4">
    <name type="scientific">Ceratosolen solmsi marchali</name>
    <dbReference type="NCBI Taxonomy" id="326594"/>
    <lineage>
        <taxon>Eukaryota</taxon>
        <taxon>Metazoa</taxon>
        <taxon>Ecdysozoa</taxon>
        <taxon>Arthropoda</taxon>
        <taxon>Hexapoda</taxon>
        <taxon>Insecta</taxon>
        <taxon>Pterygota</taxon>
        <taxon>Neoptera</taxon>
        <taxon>Endopterygota</taxon>
        <taxon>Hymenoptera</taxon>
        <taxon>Apocrita</taxon>
        <taxon>Proctotrupomorpha</taxon>
        <taxon>Chalcidoidea</taxon>
        <taxon>Agaonidae</taxon>
        <taxon>Agaoninae</taxon>
        <taxon>Ceratosolen</taxon>
    </lineage>
</organism>
<dbReference type="GO" id="GO:0007346">
    <property type="term" value="P:regulation of mitotic cell cycle"/>
    <property type="evidence" value="ECO:0007669"/>
    <property type="project" value="TreeGrafter"/>
</dbReference>
<dbReference type="Pfam" id="PF03359">
    <property type="entry name" value="GKAP"/>
    <property type="match status" value="1"/>
</dbReference>
<dbReference type="GO" id="GO:0031616">
    <property type="term" value="C:spindle pole centrosome"/>
    <property type="evidence" value="ECO:0007669"/>
    <property type="project" value="TreeGrafter"/>
</dbReference>
<feature type="compositionally biased region" description="Polar residues" evidence="2">
    <location>
        <begin position="910"/>
        <end position="920"/>
    </location>
</feature>
<dbReference type="PANTHER" id="PTHR12353">
    <property type="entry name" value="DISKS LARGE-ASSOCIATED PROTEIN DAP SAP90/PSD-95-ASSOCIATED PROTEIN"/>
    <property type="match status" value="1"/>
</dbReference>
<evidence type="ECO:0000256" key="2">
    <source>
        <dbReference type="SAM" id="MobiDB-lite"/>
    </source>
</evidence>
<dbReference type="GO" id="GO:0051382">
    <property type="term" value="P:kinetochore assembly"/>
    <property type="evidence" value="ECO:0007669"/>
    <property type="project" value="TreeGrafter"/>
</dbReference>